<accession>S0B642</accession>
<sequence length="275" mass="32991">MPRRKYVKTEKDYIDDKPEVEPMPMSKKITWFVFAVSVVPILFFVPTLLSNIAPFVSEHIEWFYGLWVIYGIIFLVMKLFYLKNHSWDSFLSMLCIAAIIGMGLYRFLNFDKHFENKYKRIGFYLWLAVCAVLAIVFFLIDTTDYYKVLEHEQQMQEADQKRAEKIHQKYVQRREKDPPFWMKTKTRKTICDTIVIAIFIVLVIGVAVFFVRKYNQFQYRVKRGLDVNEYGDYYGYEGYTGDEFNPQDFIKDDDLKDDNFDQQEEHQEGQFKDEI</sequence>
<dbReference type="VEuPathDB" id="AmoebaDB:EIN_095590"/>
<keyword evidence="2" id="KW-1133">Transmembrane helix</keyword>
<dbReference type="EMBL" id="AK422859">
    <property type="protein sequence ID" value="BAN41307.1"/>
    <property type="molecule type" value="mRNA"/>
</dbReference>
<keyword evidence="2" id="KW-0472">Membrane</keyword>
<keyword evidence="2" id="KW-0812">Transmembrane</keyword>
<feature type="transmembrane region" description="Helical" evidence="2">
    <location>
        <begin position="193"/>
        <end position="211"/>
    </location>
</feature>
<feature type="region of interest" description="Disordered" evidence="1">
    <location>
        <begin position="249"/>
        <end position="275"/>
    </location>
</feature>
<evidence type="ECO:0000256" key="2">
    <source>
        <dbReference type="SAM" id="Phobius"/>
    </source>
</evidence>
<evidence type="ECO:0000313" key="3">
    <source>
        <dbReference type="EMBL" id="BAN41307.1"/>
    </source>
</evidence>
<dbReference type="SUPFAM" id="SSF103473">
    <property type="entry name" value="MFS general substrate transporter"/>
    <property type="match status" value="1"/>
</dbReference>
<feature type="transmembrane region" description="Helical" evidence="2">
    <location>
        <begin position="29"/>
        <end position="50"/>
    </location>
</feature>
<feature type="transmembrane region" description="Helical" evidence="2">
    <location>
        <begin position="87"/>
        <end position="109"/>
    </location>
</feature>
<reference evidence="3" key="1">
    <citation type="submission" date="2012-06" db="EMBL/GenBank/DDBJ databases">
        <title>Short 5' UTR of Entamoeba genes.</title>
        <authorList>
            <person name="Hiranuka K."/>
            <person name="Kumagai M."/>
            <person name="Wakaguri H."/>
            <person name="Suzuki Y."/>
            <person name="Sugano S."/>
            <person name="Watanabe J."/>
            <person name="Makioka A."/>
        </authorList>
    </citation>
    <scope>NUCLEOTIDE SEQUENCE</scope>
    <source>
        <strain evidence="3">IP1</strain>
    </source>
</reference>
<proteinExistence type="evidence at transcript level"/>
<dbReference type="InterPro" id="IPR036259">
    <property type="entry name" value="MFS_trans_sf"/>
</dbReference>
<evidence type="ECO:0000256" key="1">
    <source>
        <dbReference type="SAM" id="MobiDB-lite"/>
    </source>
</evidence>
<name>S0B642_ENTIV</name>
<organism evidence="3">
    <name type="scientific">Entamoeba invadens</name>
    <dbReference type="NCBI Taxonomy" id="33085"/>
    <lineage>
        <taxon>Eukaryota</taxon>
        <taxon>Amoebozoa</taxon>
        <taxon>Evosea</taxon>
        <taxon>Archamoebae</taxon>
        <taxon>Mastigamoebida</taxon>
        <taxon>Entamoebidae</taxon>
        <taxon>Entamoeba</taxon>
    </lineage>
</organism>
<dbReference type="AlphaFoldDB" id="S0B642"/>
<feature type="transmembrane region" description="Helical" evidence="2">
    <location>
        <begin position="121"/>
        <end position="140"/>
    </location>
</feature>
<protein>
    <submittedName>
        <fullName evidence="3">Uncharacterized protein</fullName>
    </submittedName>
</protein>
<feature type="transmembrane region" description="Helical" evidence="2">
    <location>
        <begin position="62"/>
        <end position="81"/>
    </location>
</feature>